<gene>
    <name evidence="2" type="ORF">GH975_06895</name>
</gene>
<dbReference type="InterPro" id="IPR021344">
    <property type="entry name" value="DUF2970"/>
</dbReference>
<keyword evidence="1" id="KW-0472">Membrane</keyword>
<name>A0A5Q2QAN2_9GAMM</name>
<evidence type="ECO:0000256" key="1">
    <source>
        <dbReference type="SAM" id="Phobius"/>
    </source>
</evidence>
<keyword evidence="1" id="KW-1133">Transmembrane helix</keyword>
<dbReference type="KEGG" id="llp:GH975_06895"/>
<evidence type="ECO:0000313" key="2">
    <source>
        <dbReference type="EMBL" id="QGG80313.1"/>
    </source>
</evidence>
<organism evidence="2 3">
    <name type="scientific">Litorivicinus lipolyticus</name>
    <dbReference type="NCBI Taxonomy" id="418701"/>
    <lineage>
        <taxon>Bacteria</taxon>
        <taxon>Pseudomonadati</taxon>
        <taxon>Pseudomonadota</taxon>
        <taxon>Gammaproteobacteria</taxon>
        <taxon>Oceanospirillales</taxon>
        <taxon>Litorivicinaceae</taxon>
        <taxon>Litorivicinus</taxon>
    </lineage>
</organism>
<dbReference type="EMBL" id="CP045871">
    <property type="protein sequence ID" value="QGG80313.1"/>
    <property type="molecule type" value="Genomic_DNA"/>
</dbReference>
<dbReference type="Proteomes" id="UP000388235">
    <property type="component" value="Chromosome"/>
</dbReference>
<dbReference type="RefSeq" id="WP_153713817.1">
    <property type="nucleotide sequence ID" value="NZ_CP045871.1"/>
</dbReference>
<sequence length="60" mass="6457">MKKWLRALMSVAAAAFGVQSNKNREHDFANLPAGVVIAAGLIFTVLFVLTLAAIVSWVMP</sequence>
<protein>
    <submittedName>
        <fullName evidence="2">DUF2970 domain-containing protein</fullName>
    </submittedName>
</protein>
<evidence type="ECO:0000313" key="3">
    <source>
        <dbReference type="Proteomes" id="UP000388235"/>
    </source>
</evidence>
<keyword evidence="3" id="KW-1185">Reference proteome</keyword>
<dbReference type="AlphaFoldDB" id="A0A5Q2QAN2"/>
<accession>A0A5Q2QAN2</accession>
<proteinExistence type="predicted"/>
<dbReference type="Pfam" id="PF11174">
    <property type="entry name" value="DUF2970"/>
    <property type="match status" value="1"/>
</dbReference>
<keyword evidence="1" id="KW-0812">Transmembrane</keyword>
<dbReference type="OrthoDB" id="5625885at2"/>
<feature type="transmembrane region" description="Helical" evidence="1">
    <location>
        <begin position="36"/>
        <end position="59"/>
    </location>
</feature>
<reference evidence="2 3" key="1">
    <citation type="submission" date="2019-11" db="EMBL/GenBank/DDBJ databases">
        <authorList>
            <person name="Khan S.A."/>
            <person name="Jeon C.O."/>
            <person name="Chun B.H."/>
        </authorList>
    </citation>
    <scope>NUCLEOTIDE SEQUENCE [LARGE SCALE GENOMIC DNA]</scope>
    <source>
        <strain evidence="2 3">IMCC 1097</strain>
    </source>
</reference>